<name>A0A1D7QLI4_9SPHI</name>
<feature type="transmembrane region" description="Helical" evidence="1">
    <location>
        <begin position="117"/>
        <end position="135"/>
    </location>
</feature>
<dbReference type="RefSeq" id="WP_069381194.1">
    <property type="nucleotide sequence ID" value="NZ_CP017141.1"/>
</dbReference>
<dbReference type="Proteomes" id="UP000094313">
    <property type="component" value="Chromosome"/>
</dbReference>
<protein>
    <submittedName>
        <fullName evidence="2">Uncharacterized protein</fullName>
    </submittedName>
</protein>
<evidence type="ECO:0000313" key="3">
    <source>
        <dbReference type="Proteomes" id="UP000094313"/>
    </source>
</evidence>
<keyword evidence="3" id="KW-1185">Reference proteome</keyword>
<dbReference type="EMBL" id="CP017141">
    <property type="protein sequence ID" value="AOM79532.1"/>
    <property type="molecule type" value="Genomic_DNA"/>
</dbReference>
<feature type="transmembrane region" description="Helical" evidence="1">
    <location>
        <begin position="87"/>
        <end position="105"/>
    </location>
</feature>
<keyword evidence="1" id="KW-0472">Membrane</keyword>
<dbReference type="AlphaFoldDB" id="A0A1D7QLI4"/>
<sequence>MIKLQYFYYFLMVASFVNSLFYLNIKRIKILALLLLISILTEIIVEVYMSKGLNYYKFYHVFNILEYSLITLSLIEGINQKPVKLMMLYSIPVFITGSLLISLTVQGWQQMPSMSNSFEGLLIITWCIIALWGIEPNDNRSIFQQPTFWFIMAFFIYFICTLPFNGIFNYLITIKTHFNKTKALFSLINSVSNYLLYIFLLIGFSLYRWKKSTPQ</sequence>
<gene>
    <name evidence="2" type="ORF">BFS30_21650</name>
</gene>
<feature type="transmembrane region" description="Helical" evidence="1">
    <location>
        <begin position="147"/>
        <end position="172"/>
    </location>
</feature>
<keyword evidence="1" id="KW-1133">Transmembrane helix</keyword>
<organism evidence="2 3">
    <name type="scientific">Pedobacter steynii</name>
    <dbReference type="NCBI Taxonomy" id="430522"/>
    <lineage>
        <taxon>Bacteria</taxon>
        <taxon>Pseudomonadati</taxon>
        <taxon>Bacteroidota</taxon>
        <taxon>Sphingobacteriia</taxon>
        <taxon>Sphingobacteriales</taxon>
        <taxon>Sphingobacteriaceae</taxon>
        <taxon>Pedobacter</taxon>
    </lineage>
</organism>
<evidence type="ECO:0000313" key="2">
    <source>
        <dbReference type="EMBL" id="AOM79532.1"/>
    </source>
</evidence>
<dbReference type="OrthoDB" id="961992at2"/>
<feature type="transmembrane region" description="Helical" evidence="1">
    <location>
        <begin position="6"/>
        <end position="23"/>
    </location>
</feature>
<accession>A0A1D7QLI4</accession>
<evidence type="ECO:0000256" key="1">
    <source>
        <dbReference type="SAM" id="Phobius"/>
    </source>
</evidence>
<keyword evidence="1" id="KW-0812">Transmembrane</keyword>
<feature type="transmembrane region" description="Helical" evidence="1">
    <location>
        <begin position="184"/>
        <end position="207"/>
    </location>
</feature>
<reference evidence="2 3" key="1">
    <citation type="submission" date="2016-08" db="EMBL/GenBank/DDBJ databases">
        <authorList>
            <person name="Seilhamer J.J."/>
        </authorList>
    </citation>
    <scope>NUCLEOTIDE SEQUENCE [LARGE SCALE GENOMIC DNA]</scope>
    <source>
        <strain evidence="2 3">DX4</strain>
    </source>
</reference>
<dbReference type="KEGG" id="psty:BFS30_21650"/>
<feature type="transmembrane region" description="Helical" evidence="1">
    <location>
        <begin position="30"/>
        <end position="49"/>
    </location>
</feature>
<proteinExistence type="predicted"/>